<name>A0ACA9RC15_9GLOM</name>
<dbReference type="Proteomes" id="UP000789920">
    <property type="component" value="Unassembled WGS sequence"/>
</dbReference>
<organism evidence="1 2">
    <name type="scientific">Racocetra persica</name>
    <dbReference type="NCBI Taxonomy" id="160502"/>
    <lineage>
        <taxon>Eukaryota</taxon>
        <taxon>Fungi</taxon>
        <taxon>Fungi incertae sedis</taxon>
        <taxon>Mucoromycota</taxon>
        <taxon>Glomeromycotina</taxon>
        <taxon>Glomeromycetes</taxon>
        <taxon>Diversisporales</taxon>
        <taxon>Gigasporaceae</taxon>
        <taxon>Racocetra</taxon>
    </lineage>
</organism>
<keyword evidence="2" id="KW-1185">Reference proteome</keyword>
<reference evidence="1" key="1">
    <citation type="submission" date="2021-06" db="EMBL/GenBank/DDBJ databases">
        <authorList>
            <person name="Kallberg Y."/>
            <person name="Tangrot J."/>
            <person name="Rosling A."/>
        </authorList>
    </citation>
    <scope>NUCLEOTIDE SEQUENCE</scope>
    <source>
        <strain evidence="1">MA461A</strain>
    </source>
</reference>
<evidence type="ECO:0000313" key="2">
    <source>
        <dbReference type="Proteomes" id="UP000789920"/>
    </source>
</evidence>
<proteinExistence type="predicted"/>
<accession>A0ACA9RC15</accession>
<comment type="caution">
    <text evidence="1">The sequence shown here is derived from an EMBL/GenBank/DDBJ whole genome shotgun (WGS) entry which is preliminary data.</text>
</comment>
<feature type="non-terminal residue" evidence="1">
    <location>
        <position position="1"/>
    </location>
</feature>
<sequence>SDLWALPSTLKPKAIPLGGLGIMKRAGKLKGVYDHHYYSPTRGASKQEYVLPRDGVP</sequence>
<evidence type="ECO:0000313" key="1">
    <source>
        <dbReference type="EMBL" id="CAG8786651.1"/>
    </source>
</evidence>
<protein>
    <submittedName>
        <fullName evidence="1">31474_t:CDS:1</fullName>
    </submittedName>
</protein>
<dbReference type="EMBL" id="CAJVQC010048743">
    <property type="protein sequence ID" value="CAG8786651.1"/>
    <property type="molecule type" value="Genomic_DNA"/>
</dbReference>
<gene>
    <name evidence="1" type="ORF">RPERSI_LOCUS18419</name>
</gene>